<gene>
    <name evidence="4" type="ORF">LA66_08835</name>
</gene>
<dbReference type="SUPFAM" id="SSF53300">
    <property type="entry name" value="vWA-like"/>
    <property type="match status" value="1"/>
</dbReference>
<sequence length="318" mass="33970">MDRPARPAAWPAMKAGLALLALGAGLAALAAATPSVPARTSVRNILFTVDITGSMNVRDYGPSQAPRSRLDEVRRRLPALIRELPCGSRAGLAVFAERQSFTFFRPVEVCANYTPLAETVERLDWRMGWDGDSRISSGLNSALRFAAADGADLVFLTDGHEAPPLPHGGRRPMRNEGGVGGLIVGVGADRPSPIPRHDERGREIGFYRMEDMVHGARIGAPAPTASSEPGFHPRNNPYGEADLSGTEHLSALRAGYLEAMASEAGLGFARLDDPSLSARLMADTRAIPLAGRRDLSPFFAIASLAAAVSTLLVNRRTR</sequence>
<keyword evidence="1" id="KW-1133">Transmembrane helix</keyword>
<proteinExistence type="predicted"/>
<feature type="domain" description="VWFA" evidence="3">
    <location>
        <begin position="44"/>
        <end position="189"/>
    </location>
</feature>
<dbReference type="Proteomes" id="UP000030826">
    <property type="component" value="Unassembled WGS sequence"/>
</dbReference>
<feature type="transmembrane region" description="Helical" evidence="1">
    <location>
        <begin position="295"/>
        <end position="313"/>
    </location>
</feature>
<dbReference type="InterPro" id="IPR036465">
    <property type="entry name" value="vWFA_dom_sf"/>
</dbReference>
<dbReference type="EMBL" id="JRFJ01000002">
    <property type="protein sequence ID" value="KHJ54687.1"/>
    <property type="molecule type" value="Genomic_DNA"/>
</dbReference>
<evidence type="ECO:0000256" key="2">
    <source>
        <dbReference type="SAM" id="SignalP"/>
    </source>
</evidence>
<evidence type="ECO:0000313" key="4">
    <source>
        <dbReference type="EMBL" id="KHJ54687.1"/>
    </source>
</evidence>
<organism evidence="4 5">
    <name type="scientific">Aureimonas altamirensis</name>
    <dbReference type="NCBI Taxonomy" id="370622"/>
    <lineage>
        <taxon>Bacteria</taxon>
        <taxon>Pseudomonadati</taxon>
        <taxon>Pseudomonadota</taxon>
        <taxon>Alphaproteobacteria</taxon>
        <taxon>Hyphomicrobiales</taxon>
        <taxon>Aurantimonadaceae</taxon>
        <taxon>Aureimonas</taxon>
    </lineage>
</organism>
<dbReference type="AlphaFoldDB" id="A0A0B1Q6Y6"/>
<evidence type="ECO:0000259" key="3">
    <source>
        <dbReference type="PROSITE" id="PS50234"/>
    </source>
</evidence>
<dbReference type="CDD" id="cd00198">
    <property type="entry name" value="vWFA"/>
    <property type="match status" value="1"/>
</dbReference>
<dbReference type="OrthoDB" id="6206554at2"/>
<comment type="caution">
    <text evidence="4">The sequence shown here is derived from an EMBL/GenBank/DDBJ whole genome shotgun (WGS) entry which is preliminary data.</text>
</comment>
<evidence type="ECO:0000256" key="1">
    <source>
        <dbReference type="SAM" id="Phobius"/>
    </source>
</evidence>
<dbReference type="PROSITE" id="PS50234">
    <property type="entry name" value="VWFA"/>
    <property type="match status" value="1"/>
</dbReference>
<reference evidence="4 5" key="1">
    <citation type="submission" date="2014-09" db="EMBL/GenBank/DDBJ databases">
        <title>Isolation and characterization of Aurantimonas altamirensis ON-56566 from clinical sample following a dog bite.</title>
        <authorList>
            <person name="Eshaghi A."/>
            <person name="Li A."/>
            <person name="Shahinas D."/>
            <person name="Bahn P."/>
            <person name="Kus J.V."/>
            <person name="Patel S.N."/>
        </authorList>
    </citation>
    <scope>NUCLEOTIDE SEQUENCE [LARGE SCALE GENOMIC DNA]</scope>
    <source>
        <strain evidence="4 5">ON-56566</strain>
    </source>
</reference>
<dbReference type="InterPro" id="IPR002035">
    <property type="entry name" value="VWF_A"/>
</dbReference>
<dbReference type="Gene3D" id="3.40.50.410">
    <property type="entry name" value="von Willebrand factor, type A domain"/>
    <property type="match status" value="1"/>
</dbReference>
<feature type="signal peptide" evidence="2">
    <location>
        <begin position="1"/>
        <end position="30"/>
    </location>
</feature>
<feature type="chain" id="PRO_5002059715" description="VWFA domain-containing protein" evidence="2">
    <location>
        <begin position="31"/>
        <end position="318"/>
    </location>
</feature>
<keyword evidence="1" id="KW-0472">Membrane</keyword>
<keyword evidence="1" id="KW-0812">Transmembrane</keyword>
<keyword evidence="2" id="KW-0732">Signal</keyword>
<name>A0A0B1Q6Y6_9HYPH</name>
<evidence type="ECO:0000313" key="5">
    <source>
        <dbReference type="Proteomes" id="UP000030826"/>
    </source>
</evidence>
<dbReference type="Pfam" id="PF13519">
    <property type="entry name" value="VWA_2"/>
    <property type="match status" value="1"/>
</dbReference>
<accession>A0A0B1Q6Y6</accession>
<dbReference type="SMART" id="SM00327">
    <property type="entry name" value="VWA"/>
    <property type="match status" value="1"/>
</dbReference>
<dbReference type="STRING" id="370622.LA66_08835"/>
<protein>
    <recommendedName>
        <fullName evidence="3">VWFA domain-containing protein</fullName>
    </recommendedName>
</protein>